<organism evidence="2 3">
    <name type="scientific">Linum trigynum</name>
    <dbReference type="NCBI Taxonomy" id="586398"/>
    <lineage>
        <taxon>Eukaryota</taxon>
        <taxon>Viridiplantae</taxon>
        <taxon>Streptophyta</taxon>
        <taxon>Embryophyta</taxon>
        <taxon>Tracheophyta</taxon>
        <taxon>Spermatophyta</taxon>
        <taxon>Magnoliopsida</taxon>
        <taxon>eudicotyledons</taxon>
        <taxon>Gunneridae</taxon>
        <taxon>Pentapetalae</taxon>
        <taxon>rosids</taxon>
        <taxon>fabids</taxon>
        <taxon>Malpighiales</taxon>
        <taxon>Linaceae</taxon>
        <taxon>Linum</taxon>
    </lineage>
</organism>
<feature type="region of interest" description="Disordered" evidence="1">
    <location>
        <begin position="204"/>
        <end position="229"/>
    </location>
</feature>
<name>A0AAV2F8K3_9ROSI</name>
<accession>A0AAV2F8K3</accession>
<keyword evidence="3" id="KW-1185">Reference proteome</keyword>
<feature type="region of interest" description="Disordered" evidence="1">
    <location>
        <begin position="317"/>
        <end position="354"/>
    </location>
</feature>
<dbReference type="AlphaFoldDB" id="A0AAV2F8K3"/>
<proteinExistence type="predicted"/>
<evidence type="ECO:0000313" key="3">
    <source>
        <dbReference type="Proteomes" id="UP001497516"/>
    </source>
</evidence>
<sequence length="385" mass="41793">MSRFEVPSIKELTMVLRMRLEAARVERSSIPPTTAAIIEPQVVETDFEDLLEQLAFSIEFEHGETNAAVKVEKEAVVAAAATPPPPSSLVVPVVDVAAENIKQPMLVITTESMRTGATTAVATYTTQADSAAKNVEEDRGQRLDALKASNAPTPIPATMESGDSSVILPLLCLESPSSPGKFEWCQGKENSGNYPDRARKSESRAFLNPTTPPPLRPPNKPPAVNDDDEEVAMGRRVGRLGLRTQQLERQIPAGPLEITGKESPEPIEDFPGNESKRKIVGSRVAPHRRIEVSPKGRIARREQRPAAVGFVAARSEKKRGGGILCSPPKKTSTEKKAKRLPAGEQKEAKEAPLVSSISRERKGWTELVRRVGSLGWLGRGVWAAD</sequence>
<feature type="compositionally biased region" description="Pro residues" evidence="1">
    <location>
        <begin position="210"/>
        <end position="221"/>
    </location>
</feature>
<reference evidence="2 3" key="1">
    <citation type="submission" date="2024-04" db="EMBL/GenBank/DDBJ databases">
        <authorList>
            <person name="Fracassetti M."/>
        </authorList>
    </citation>
    <scope>NUCLEOTIDE SEQUENCE [LARGE SCALE GENOMIC DNA]</scope>
</reference>
<protein>
    <submittedName>
        <fullName evidence="2">Uncharacterized protein</fullName>
    </submittedName>
</protein>
<evidence type="ECO:0000256" key="1">
    <source>
        <dbReference type="SAM" id="MobiDB-lite"/>
    </source>
</evidence>
<dbReference type="EMBL" id="OZ034819">
    <property type="protein sequence ID" value="CAL1393785.1"/>
    <property type="molecule type" value="Genomic_DNA"/>
</dbReference>
<evidence type="ECO:0000313" key="2">
    <source>
        <dbReference type="EMBL" id="CAL1393785.1"/>
    </source>
</evidence>
<dbReference type="Proteomes" id="UP001497516">
    <property type="component" value="Chromosome 6"/>
</dbReference>
<gene>
    <name evidence="2" type="ORF">LTRI10_LOCUS34337</name>
</gene>